<dbReference type="InterPro" id="IPR005123">
    <property type="entry name" value="Oxoglu/Fe-dep_dioxygenase_dom"/>
</dbReference>
<dbReference type="Gene3D" id="1.25.40.10">
    <property type="entry name" value="Tetratricopeptide repeat domain"/>
    <property type="match status" value="1"/>
</dbReference>
<keyword evidence="6" id="KW-0479">Metal-binding</keyword>
<evidence type="ECO:0000256" key="3">
    <source>
        <dbReference type="ARBA" id="ARBA00004319"/>
    </source>
</evidence>
<comment type="cofactor">
    <cofactor evidence="1">
        <name>L-ascorbate</name>
        <dbReference type="ChEBI" id="CHEBI:38290"/>
    </cofactor>
</comment>
<protein>
    <recommendedName>
        <fullName evidence="5">procollagen-proline 4-dioxygenase</fullName>
        <ecNumber evidence="5">1.14.11.2</ecNumber>
    </recommendedName>
</protein>
<feature type="domain" description="Fe2OG dioxygenase" evidence="13">
    <location>
        <begin position="369"/>
        <end position="474"/>
    </location>
</feature>
<organism evidence="14 15">
    <name type="scientific">Drosophila ananassae</name>
    <name type="common">Fruit fly</name>
    <dbReference type="NCBI Taxonomy" id="7217"/>
    <lineage>
        <taxon>Eukaryota</taxon>
        <taxon>Metazoa</taxon>
        <taxon>Ecdysozoa</taxon>
        <taxon>Arthropoda</taxon>
        <taxon>Hexapoda</taxon>
        <taxon>Insecta</taxon>
        <taxon>Pterygota</taxon>
        <taxon>Neoptera</taxon>
        <taxon>Endopterygota</taxon>
        <taxon>Diptera</taxon>
        <taxon>Brachycera</taxon>
        <taxon>Muscomorpha</taxon>
        <taxon>Ephydroidea</taxon>
        <taxon>Drosophilidae</taxon>
        <taxon>Drosophila</taxon>
        <taxon>Sophophora</taxon>
    </lineage>
</organism>
<keyword evidence="9" id="KW-0223">Dioxygenase</keyword>
<dbReference type="Gene3D" id="6.10.140.1460">
    <property type="match status" value="1"/>
</dbReference>
<evidence type="ECO:0000256" key="6">
    <source>
        <dbReference type="ARBA" id="ARBA00022723"/>
    </source>
</evidence>
<evidence type="ECO:0000256" key="8">
    <source>
        <dbReference type="ARBA" id="ARBA00022896"/>
    </source>
</evidence>
<keyword evidence="12" id="KW-0325">Glycoprotein</keyword>
<dbReference type="PANTHER" id="PTHR10869">
    <property type="entry name" value="PROLYL 4-HYDROXYLASE ALPHA SUBUNIT"/>
    <property type="match status" value="1"/>
</dbReference>
<dbReference type="SMR" id="B3M894"/>
<evidence type="ECO:0000256" key="2">
    <source>
        <dbReference type="ARBA" id="ARBA00002035"/>
    </source>
</evidence>
<evidence type="ECO:0000256" key="1">
    <source>
        <dbReference type="ARBA" id="ARBA00001961"/>
    </source>
</evidence>
<comment type="similarity">
    <text evidence="4">Belongs to the P4HA family.</text>
</comment>
<dbReference type="GO" id="GO:0005788">
    <property type="term" value="C:endoplasmic reticulum lumen"/>
    <property type="evidence" value="ECO:0007669"/>
    <property type="project" value="UniProtKB-SubCell"/>
</dbReference>
<keyword evidence="8" id="KW-0847">Vitamin C</keyword>
<evidence type="ECO:0000313" key="15">
    <source>
        <dbReference type="Proteomes" id="UP000007801"/>
    </source>
</evidence>
<dbReference type="eggNOG" id="KOG1591">
    <property type="taxonomic scope" value="Eukaryota"/>
</dbReference>
<keyword evidence="11" id="KW-0408">Iron</keyword>
<keyword evidence="10 14" id="KW-0560">Oxidoreductase</keyword>
<keyword evidence="15" id="KW-1185">Reference proteome</keyword>
<evidence type="ECO:0000313" key="14">
    <source>
        <dbReference type="EMBL" id="EDV41033.2"/>
    </source>
</evidence>
<accession>B3M894</accession>
<dbReference type="InterPro" id="IPR013547">
    <property type="entry name" value="P4H_N"/>
</dbReference>
<dbReference type="EC" id="1.14.11.2" evidence="5"/>
<evidence type="ECO:0000256" key="4">
    <source>
        <dbReference type="ARBA" id="ARBA00006511"/>
    </source>
</evidence>
<evidence type="ECO:0000256" key="10">
    <source>
        <dbReference type="ARBA" id="ARBA00023002"/>
    </source>
</evidence>
<evidence type="ECO:0000256" key="5">
    <source>
        <dbReference type="ARBA" id="ARBA00012269"/>
    </source>
</evidence>
<comment type="function">
    <text evidence="2">Catalyzes the post-translational formation of 4-hydroxyproline in -Xaa-Pro-Gly- sequences in collagens and other proteins.</text>
</comment>
<dbReference type="Proteomes" id="UP000007801">
    <property type="component" value="Unassembled WGS sequence"/>
</dbReference>
<evidence type="ECO:0000256" key="12">
    <source>
        <dbReference type="ARBA" id="ARBA00023180"/>
    </source>
</evidence>
<evidence type="ECO:0000259" key="13">
    <source>
        <dbReference type="PROSITE" id="PS51471"/>
    </source>
</evidence>
<dbReference type="OrthoDB" id="420380at2759"/>
<dbReference type="Pfam" id="PF08336">
    <property type="entry name" value="P4Ha_N"/>
    <property type="match status" value="1"/>
</dbReference>
<dbReference type="PANTHER" id="PTHR10869:SF244">
    <property type="entry name" value="PROLYL 4-HYDROXYLASE SUBUNIT ALPHA-2"/>
    <property type="match status" value="1"/>
</dbReference>
<dbReference type="InterPro" id="IPR006620">
    <property type="entry name" value="Pro_4_hyd_alph"/>
</dbReference>
<evidence type="ECO:0000256" key="7">
    <source>
        <dbReference type="ARBA" id="ARBA00022824"/>
    </source>
</evidence>
<dbReference type="GeneID" id="6506268"/>
<sequence>MELITDHALSVVYMKNLVDMEDNFIGELTNYTIALKEKINTIESFLKEVRIKREISKKNPEEFVSNPLNGYSLIRRLYEDWSYFELYLPIVAGASHLENIKNNLNTNTVLDMDMEDAAMGISSIEVYYDLEATDIARGFFRGKQYNGTLNTMECLVMANYATINGREQSSINWHEAAFQRYEQDEMEHGQELRQVFDFSLPQLFKKYTDSLMVKGFRRASIDLLRGVSDSDVRLWQLQRLLEKQIKAFGVDATYIKPPLQNFQRNCMDQSKTPNSKLKCFYEQKRTAFLAIAPLKTEILSLDPYIAIFHDVIYENEIRRVKNITLSSFKGPLRYSNRDEYNVQFAKVYEDQQSMLNKRIEDLTGDVVAKEDKDFDVYNYGIGGISYSHLDVPSEEDAEAGLGNYLTSIMFFLSDLEDGGALTFDNEGLTVPPKKGCALVWRNLDNFMTFDPRLFHSSCPVIMGSKWTLVKWLHEVPQIFARPCRNTYLEFNA</sequence>
<gene>
    <name evidence="14" type="primary">Dana\GF23627</name>
    <name evidence="14" type="synonym">dana_GLEANR_8412</name>
    <name evidence="14" type="ORF">GF23627</name>
</gene>
<dbReference type="InParanoid" id="B3M894"/>
<comment type="subcellular location">
    <subcellularLocation>
        <location evidence="3">Endoplasmic reticulum lumen</location>
    </subcellularLocation>
</comment>
<dbReference type="Gene3D" id="2.60.120.620">
    <property type="entry name" value="q2cbj1_9rhob like domain"/>
    <property type="match status" value="1"/>
</dbReference>
<evidence type="ECO:0000256" key="9">
    <source>
        <dbReference type="ARBA" id="ARBA00022964"/>
    </source>
</evidence>
<dbReference type="InterPro" id="IPR045054">
    <property type="entry name" value="P4HA-like"/>
</dbReference>
<dbReference type="GO" id="GO:0004656">
    <property type="term" value="F:procollagen-proline 4-dioxygenase activity"/>
    <property type="evidence" value="ECO:0007669"/>
    <property type="project" value="UniProtKB-EC"/>
</dbReference>
<dbReference type="InterPro" id="IPR011990">
    <property type="entry name" value="TPR-like_helical_dom_sf"/>
</dbReference>
<proteinExistence type="inferred from homology"/>
<dbReference type="GO" id="GO:0005506">
    <property type="term" value="F:iron ion binding"/>
    <property type="evidence" value="ECO:0007669"/>
    <property type="project" value="InterPro"/>
</dbReference>
<keyword evidence="7" id="KW-0256">Endoplasmic reticulum</keyword>
<dbReference type="AlphaFoldDB" id="B3M894"/>
<dbReference type="KEGG" id="dan:6506268"/>
<dbReference type="HOGENOM" id="CLU_024155_1_1_1"/>
<dbReference type="GO" id="GO:0031418">
    <property type="term" value="F:L-ascorbic acid binding"/>
    <property type="evidence" value="ECO:0007669"/>
    <property type="project" value="UniProtKB-KW"/>
</dbReference>
<dbReference type="FunCoup" id="B3M894">
    <property type="interactions" value="22"/>
</dbReference>
<name>B3M894_DROAN</name>
<evidence type="ECO:0000256" key="11">
    <source>
        <dbReference type="ARBA" id="ARBA00023004"/>
    </source>
</evidence>
<dbReference type="EMBL" id="CH902618">
    <property type="protein sequence ID" value="EDV41033.2"/>
    <property type="molecule type" value="Genomic_DNA"/>
</dbReference>
<dbReference type="PROSITE" id="PS51471">
    <property type="entry name" value="FE2OG_OXY"/>
    <property type="match status" value="1"/>
</dbReference>
<dbReference type="SMART" id="SM00702">
    <property type="entry name" value="P4Hc"/>
    <property type="match status" value="1"/>
</dbReference>
<reference evidence="14 15" key="1">
    <citation type="journal article" date="2007" name="Nature">
        <title>Evolution of genes and genomes on the Drosophila phylogeny.</title>
        <authorList>
            <consortium name="Drosophila 12 Genomes Consortium"/>
            <person name="Clark A.G."/>
            <person name="Eisen M.B."/>
            <person name="Smith D.R."/>
            <person name="Bergman C.M."/>
            <person name="Oliver B."/>
            <person name="Markow T.A."/>
            <person name="Kaufman T.C."/>
            <person name="Kellis M."/>
            <person name="Gelbart W."/>
            <person name="Iyer V.N."/>
            <person name="Pollard D.A."/>
            <person name="Sackton T.B."/>
            <person name="Larracuente A.M."/>
            <person name="Singh N.D."/>
            <person name="Abad J.P."/>
            <person name="Abt D.N."/>
            <person name="Adryan B."/>
            <person name="Aguade M."/>
            <person name="Akashi H."/>
            <person name="Anderson W.W."/>
            <person name="Aquadro C.F."/>
            <person name="Ardell D.H."/>
            <person name="Arguello R."/>
            <person name="Artieri C.G."/>
            <person name="Barbash D.A."/>
            <person name="Barker D."/>
            <person name="Barsanti P."/>
            <person name="Batterham P."/>
            <person name="Batzoglou S."/>
            <person name="Begun D."/>
            <person name="Bhutkar A."/>
            <person name="Blanco E."/>
            <person name="Bosak S.A."/>
            <person name="Bradley R.K."/>
            <person name="Brand A.D."/>
            <person name="Brent M.R."/>
            <person name="Brooks A.N."/>
            <person name="Brown R.H."/>
            <person name="Butlin R.K."/>
            <person name="Caggese C."/>
            <person name="Calvi B.R."/>
            <person name="Bernardo de Carvalho A."/>
            <person name="Caspi A."/>
            <person name="Castrezana S."/>
            <person name="Celniker S.E."/>
            <person name="Chang J.L."/>
            <person name="Chapple C."/>
            <person name="Chatterji S."/>
            <person name="Chinwalla A."/>
            <person name="Civetta A."/>
            <person name="Clifton S.W."/>
            <person name="Comeron J.M."/>
            <person name="Costello J.C."/>
            <person name="Coyne J.A."/>
            <person name="Daub J."/>
            <person name="David R.G."/>
            <person name="Delcher A.L."/>
            <person name="Delehaunty K."/>
            <person name="Do C.B."/>
            <person name="Ebling H."/>
            <person name="Edwards K."/>
            <person name="Eickbush T."/>
            <person name="Evans J.D."/>
            <person name="Filipski A."/>
            <person name="Findeiss S."/>
            <person name="Freyhult E."/>
            <person name="Fulton L."/>
            <person name="Fulton R."/>
            <person name="Garcia A.C."/>
            <person name="Gardiner A."/>
            <person name="Garfield D.A."/>
            <person name="Garvin B.E."/>
            <person name="Gibson G."/>
            <person name="Gilbert D."/>
            <person name="Gnerre S."/>
            <person name="Godfrey J."/>
            <person name="Good R."/>
            <person name="Gotea V."/>
            <person name="Gravely B."/>
            <person name="Greenberg A.J."/>
            <person name="Griffiths-Jones S."/>
            <person name="Gross S."/>
            <person name="Guigo R."/>
            <person name="Gustafson E.A."/>
            <person name="Haerty W."/>
            <person name="Hahn M.W."/>
            <person name="Halligan D.L."/>
            <person name="Halpern A.L."/>
            <person name="Halter G.M."/>
            <person name="Han M.V."/>
            <person name="Heger A."/>
            <person name="Hillier L."/>
            <person name="Hinrichs A.S."/>
            <person name="Holmes I."/>
            <person name="Hoskins R.A."/>
            <person name="Hubisz M.J."/>
            <person name="Hultmark D."/>
            <person name="Huntley M.A."/>
            <person name="Jaffe D.B."/>
            <person name="Jagadeeshan S."/>
            <person name="Jeck W.R."/>
            <person name="Johnson J."/>
            <person name="Jones C.D."/>
            <person name="Jordan W.C."/>
            <person name="Karpen G.H."/>
            <person name="Kataoka E."/>
            <person name="Keightley P.D."/>
            <person name="Kheradpour P."/>
            <person name="Kirkness E.F."/>
            <person name="Koerich L.B."/>
            <person name="Kristiansen K."/>
            <person name="Kudrna D."/>
            <person name="Kulathinal R.J."/>
            <person name="Kumar S."/>
            <person name="Kwok R."/>
            <person name="Lander E."/>
            <person name="Langley C.H."/>
            <person name="Lapoint R."/>
            <person name="Lazzaro B.P."/>
            <person name="Lee S.J."/>
            <person name="Levesque L."/>
            <person name="Li R."/>
            <person name="Lin C.F."/>
            <person name="Lin M.F."/>
            <person name="Lindblad-Toh K."/>
            <person name="Llopart A."/>
            <person name="Long M."/>
            <person name="Low L."/>
            <person name="Lozovsky E."/>
            <person name="Lu J."/>
            <person name="Luo M."/>
            <person name="Machado C.A."/>
            <person name="Makalowski W."/>
            <person name="Marzo M."/>
            <person name="Matsuda M."/>
            <person name="Matzkin L."/>
            <person name="McAllister B."/>
            <person name="McBride C.S."/>
            <person name="McKernan B."/>
            <person name="McKernan K."/>
            <person name="Mendez-Lago M."/>
            <person name="Minx P."/>
            <person name="Mollenhauer M.U."/>
            <person name="Montooth K."/>
            <person name="Mount S.M."/>
            <person name="Mu X."/>
            <person name="Myers E."/>
            <person name="Negre B."/>
            <person name="Newfeld S."/>
            <person name="Nielsen R."/>
            <person name="Noor M.A."/>
            <person name="O'Grady P."/>
            <person name="Pachter L."/>
            <person name="Papaceit M."/>
            <person name="Parisi M.J."/>
            <person name="Parisi M."/>
            <person name="Parts L."/>
            <person name="Pedersen J.S."/>
            <person name="Pesole G."/>
            <person name="Phillippy A.M."/>
            <person name="Ponting C.P."/>
            <person name="Pop M."/>
            <person name="Porcelli D."/>
            <person name="Powell J.R."/>
            <person name="Prohaska S."/>
            <person name="Pruitt K."/>
            <person name="Puig M."/>
            <person name="Quesneville H."/>
            <person name="Ram K.R."/>
            <person name="Rand D."/>
            <person name="Rasmussen M.D."/>
            <person name="Reed L.K."/>
            <person name="Reenan R."/>
            <person name="Reily A."/>
            <person name="Remington K.A."/>
            <person name="Rieger T.T."/>
            <person name="Ritchie M.G."/>
            <person name="Robin C."/>
            <person name="Rogers Y.H."/>
            <person name="Rohde C."/>
            <person name="Rozas J."/>
            <person name="Rubenfield M.J."/>
            <person name="Ruiz A."/>
            <person name="Russo S."/>
            <person name="Salzberg S.L."/>
            <person name="Sanchez-Gracia A."/>
            <person name="Saranga D.J."/>
            <person name="Sato H."/>
            <person name="Schaeffer S.W."/>
            <person name="Schatz M.C."/>
            <person name="Schlenke T."/>
            <person name="Schwartz R."/>
            <person name="Segarra C."/>
            <person name="Singh R.S."/>
            <person name="Sirot L."/>
            <person name="Sirota M."/>
            <person name="Sisneros N.B."/>
            <person name="Smith C.D."/>
            <person name="Smith T.F."/>
            <person name="Spieth J."/>
            <person name="Stage D.E."/>
            <person name="Stark A."/>
            <person name="Stephan W."/>
            <person name="Strausberg R.L."/>
            <person name="Strempel S."/>
            <person name="Sturgill D."/>
            <person name="Sutton G."/>
            <person name="Sutton G.G."/>
            <person name="Tao W."/>
            <person name="Teichmann S."/>
            <person name="Tobari Y.N."/>
            <person name="Tomimura Y."/>
            <person name="Tsolas J.M."/>
            <person name="Valente V.L."/>
            <person name="Venter E."/>
            <person name="Venter J.C."/>
            <person name="Vicario S."/>
            <person name="Vieira F.G."/>
            <person name="Vilella A.J."/>
            <person name="Villasante A."/>
            <person name="Walenz B."/>
            <person name="Wang J."/>
            <person name="Wasserman M."/>
            <person name="Watts T."/>
            <person name="Wilson D."/>
            <person name="Wilson R.K."/>
            <person name="Wing R.A."/>
            <person name="Wolfner M.F."/>
            <person name="Wong A."/>
            <person name="Wong G.K."/>
            <person name="Wu C.I."/>
            <person name="Wu G."/>
            <person name="Yamamoto D."/>
            <person name="Yang H.P."/>
            <person name="Yang S.P."/>
            <person name="Yorke J.A."/>
            <person name="Yoshida K."/>
            <person name="Zdobnov E."/>
            <person name="Zhang P."/>
            <person name="Zhang Y."/>
            <person name="Zimin A.V."/>
            <person name="Baldwin J."/>
            <person name="Abdouelleil A."/>
            <person name="Abdulkadir J."/>
            <person name="Abebe A."/>
            <person name="Abera B."/>
            <person name="Abreu J."/>
            <person name="Acer S.C."/>
            <person name="Aftuck L."/>
            <person name="Alexander A."/>
            <person name="An P."/>
            <person name="Anderson E."/>
            <person name="Anderson S."/>
            <person name="Arachi H."/>
            <person name="Azer M."/>
            <person name="Bachantsang P."/>
            <person name="Barry A."/>
            <person name="Bayul T."/>
            <person name="Berlin A."/>
            <person name="Bessette D."/>
            <person name="Bloom T."/>
            <person name="Blye J."/>
            <person name="Boguslavskiy L."/>
            <person name="Bonnet C."/>
            <person name="Boukhgalter B."/>
            <person name="Bourzgui I."/>
            <person name="Brown A."/>
            <person name="Cahill P."/>
            <person name="Channer S."/>
            <person name="Cheshatsang Y."/>
            <person name="Chuda L."/>
            <person name="Citroen M."/>
            <person name="Collymore A."/>
            <person name="Cooke P."/>
            <person name="Costello M."/>
            <person name="D'Aco K."/>
            <person name="Daza R."/>
            <person name="De Haan G."/>
            <person name="DeGray S."/>
            <person name="DeMaso C."/>
            <person name="Dhargay N."/>
            <person name="Dooley K."/>
            <person name="Dooley E."/>
            <person name="Doricent M."/>
            <person name="Dorje P."/>
            <person name="Dorjee K."/>
            <person name="Dupes A."/>
            <person name="Elong R."/>
            <person name="Falk J."/>
            <person name="Farina A."/>
            <person name="Faro S."/>
            <person name="Ferguson D."/>
            <person name="Fisher S."/>
            <person name="Foley C.D."/>
            <person name="Franke A."/>
            <person name="Friedrich D."/>
            <person name="Gadbois L."/>
            <person name="Gearin G."/>
            <person name="Gearin C.R."/>
            <person name="Giannoukos G."/>
            <person name="Goode T."/>
            <person name="Graham J."/>
            <person name="Grandbois E."/>
            <person name="Grewal S."/>
            <person name="Gyaltsen K."/>
            <person name="Hafez N."/>
            <person name="Hagos B."/>
            <person name="Hall J."/>
            <person name="Henson C."/>
            <person name="Hollinger A."/>
            <person name="Honan T."/>
            <person name="Huard M.D."/>
            <person name="Hughes L."/>
            <person name="Hurhula B."/>
            <person name="Husby M.E."/>
            <person name="Kamat A."/>
            <person name="Kanga B."/>
            <person name="Kashin S."/>
            <person name="Khazanovich D."/>
            <person name="Kisner P."/>
            <person name="Lance K."/>
            <person name="Lara M."/>
            <person name="Lee W."/>
            <person name="Lennon N."/>
            <person name="Letendre F."/>
            <person name="LeVine R."/>
            <person name="Lipovsky A."/>
            <person name="Liu X."/>
            <person name="Liu J."/>
            <person name="Liu S."/>
            <person name="Lokyitsang T."/>
            <person name="Lokyitsang Y."/>
            <person name="Lubonja R."/>
            <person name="Lui A."/>
            <person name="MacDonald P."/>
            <person name="Magnisalis V."/>
            <person name="Maru K."/>
            <person name="Matthews C."/>
            <person name="McCusker W."/>
            <person name="McDonough S."/>
            <person name="Mehta T."/>
            <person name="Meldrim J."/>
            <person name="Meneus L."/>
            <person name="Mihai O."/>
            <person name="Mihalev A."/>
            <person name="Mihova T."/>
            <person name="Mittelman R."/>
            <person name="Mlenga V."/>
            <person name="Montmayeur A."/>
            <person name="Mulrain L."/>
            <person name="Navidi A."/>
            <person name="Naylor J."/>
            <person name="Negash T."/>
            <person name="Nguyen T."/>
            <person name="Nguyen N."/>
            <person name="Nicol R."/>
            <person name="Norbu C."/>
            <person name="Norbu N."/>
            <person name="Novod N."/>
            <person name="O'Neill B."/>
            <person name="Osman S."/>
            <person name="Markiewicz E."/>
            <person name="Oyono O.L."/>
            <person name="Patti C."/>
            <person name="Phunkhang P."/>
            <person name="Pierre F."/>
            <person name="Priest M."/>
            <person name="Raghuraman S."/>
            <person name="Rege F."/>
            <person name="Reyes R."/>
            <person name="Rise C."/>
            <person name="Rogov P."/>
            <person name="Ross K."/>
            <person name="Ryan E."/>
            <person name="Settipalli S."/>
            <person name="Shea T."/>
            <person name="Sherpa N."/>
            <person name="Shi L."/>
            <person name="Shih D."/>
            <person name="Sparrow T."/>
            <person name="Spaulding J."/>
            <person name="Stalker J."/>
            <person name="Stange-Thomann N."/>
            <person name="Stavropoulos S."/>
            <person name="Stone C."/>
            <person name="Strader C."/>
            <person name="Tesfaye S."/>
            <person name="Thomson T."/>
            <person name="Thoulutsang Y."/>
            <person name="Thoulutsang D."/>
            <person name="Topham K."/>
            <person name="Topping I."/>
            <person name="Tsamla T."/>
            <person name="Vassiliev H."/>
            <person name="Vo A."/>
            <person name="Wangchuk T."/>
            <person name="Wangdi T."/>
            <person name="Weiand M."/>
            <person name="Wilkinson J."/>
            <person name="Wilson A."/>
            <person name="Yadav S."/>
            <person name="Young G."/>
            <person name="Yu Q."/>
            <person name="Zembek L."/>
            <person name="Zhong D."/>
            <person name="Zimmer A."/>
            <person name="Zwirko Z."/>
            <person name="Jaffe D.B."/>
            <person name="Alvarez P."/>
            <person name="Brockman W."/>
            <person name="Butler J."/>
            <person name="Chin C."/>
            <person name="Gnerre S."/>
            <person name="Grabherr M."/>
            <person name="Kleber M."/>
            <person name="Mauceli E."/>
            <person name="MacCallum I."/>
        </authorList>
    </citation>
    <scope>NUCLEOTIDE SEQUENCE [LARGE SCALE GENOMIC DNA]</scope>
    <source>
        <strain evidence="15">Tucson 14024-0371.13</strain>
    </source>
</reference>